<evidence type="ECO:0000256" key="1">
    <source>
        <dbReference type="ARBA" id="ARBA00006607"/>
    </source>
</evidence>
<name>A0A0H1RDD4_9HYPH</name>
<dbReference type="InterPro" id="IPR027413">
    <property type="entry name" value="GROEL-like_equatorial_sf"/>
</dbReference>
<evidence type="ECO:0008006" key="6">
    <source>
        <dbReference type="Google" id="ProtNLM"/>
    </source>
</evidence>
<proteinExistence type="inferred from homology"/>
<comment type="similarity">
    <text evidence="1">Belongs to the chaperonin (HSP60) family.</text>
</comment>
<sequence>MTFRPLHGRVVVRLVEAEEKKNRVHHAMHDTKAAAEEGVVPGGIALLHAKAAVARLKTDNPDMKAGIKIVQRALEAPIRQIGENEGVEGSIVVGKISDNGPQPSGLMRRLRSTAISSRPAPSIRRRSFALRGRTPLPWPAS</sequence>
<accession>A0A0H1RDD4</accession>
<keyword evidence="5" id="KW-1185">Reference proteome</keyword>
<dbReference type="AlphaFoldDB" id="A0A0H1RDD4"/>
<evidence type="ECO:0000256" key="2">
    <source>
        <dbReference type="ARBA" id="ARBA00023186"/>
    </source>
</evidence>
<dbReference type="PANTHER" id="PTHR45633">
    <property type="entry name" value="60 KDA HEAT SHOCK PROTEIN, MITOCHONDRIAL"/>
    <property type="match status" value="1"/>
</dbReference>
<dbReference type="EMBL" id="LCYG01000023">
    <property type="protein sequence ID" value="KLK93089.1"/>
    <property type="molecule type" value="Genomic_DNA"/>
</dbReference>
<evidence type="ECO:0000313" key="4">
    <source>
        <dbReference type="EMBL" id="KLK93089.1"/>
    </source>
</evidence>
<reference evidence="4 5" key="1">
    <citation type="submission" date="2015-05" db="EMBL/GenBank/DDBJ databases">
        <title>Draft genome sequence of Microvirga vignae strain BR3299, a novel nitrogen fixing bacteria isolated from Brazil semi-aired region.</title>
        <authorList>
            <person name="Zilli J.E."/>
            <person name="Passos S.R."/>
            <person name="Leite J."/>
            <person name="Baldani J.I."/>
            <person name="Xavier G.R."/>
            <person name="Rumjaneck N.G."/>
            <person name="Simoes-Araujo J.L."/>
        </authorList>
    </citation>
    <scope>NUCLEOTIDE SEQUENCE [LARGE SCALE GENOMIC DNA]</scope>
    <source>
        <strain evidence="4 5">BR3299</strain>
    </source>
</reference>
<feature type="region of interest" description="Disordered" evidence="3">
    <location>
        <begin position="114"/>
        <end position="141"/>
    </location>
</feature>
<keyword evidence="2" id="KW-0143">Chaperone</keyword>
<dbReference type="InterPro" id="IPR001844">
    <property type="entry name" value="Cpn60/GroEL"/>
</dbReference>
<organism evidence="4 5">
    <name type="scientific">Microvirga vignae</name>
    <dbReference type="NCBI Taxonomy" id="1225564"/>
    <lineage>
        <taxon>Bacteria</taxon>
        <taxon>Pseudomonadati</taxon>
        <taxon>Pseudomonadota</taxon>
        <taxon>Alphaproteobacteria</taxon>
        <taxon>Hyphomicrobiales</taxon>
        <taxon>Methylobacteriaceae</taxon>
        <taxon>Microvirga</taxon>
    </lineage>
</organism>
<dbReference type="SUPFAM" id="SSF48592">
    <property type="entry name" value="GroEL equatorial domain-like"/>
    <property type="match status" value="1"/>
</dbReference>
<dbReference type="GO" id="GO:0042026">
    <property type="term" value="P:protein refolding"/>
    <property type="evidence" value="ECO:0007669"/>
    <property type="project" value="InterPro"/>
</dbReference>
<comment type="caution">
    <text evidence="4">The sequence shown here is derived from an EMBL/GenBank/DDBJ whole genome shotgun (WGS) entry which is preliminary data.</text>
</comment>
<evidence type="ECO:0000313" key="5">
    <source>
        <dbReference type="Proteomes" id="UP000035489"/>
    </source>
</evidence>
<dbReference type="STRING" id="1225564.AA309_11020"/>
<evidence type="ECO:0000256" key="3">
    <source>
        <dbReference type="SAM" id="MobiDB-lite"/>
    </source>
</evidence>
<dbReference type="Gene3D" id="1.10.560.10">
    <property type="entry name" value="GroEL-like equatorial domain"/>
    <property type="match status" value="1"/>
</dbReference>
<dbReference type="PATRIC" id="fig|1225564.3.peg.2874"/>
<dbReference type="Proteomes" id="UP000035489">
    <property type="component" value="Unassembled WGS sequence"/>
</dbReference>
<protein>
    <recommendedName>
        <fullName evidence="6">60 kDa chaperonin</fullName>
    </recommendedName>
</protein>
<gene>
    <name evidence="4" type="ORF">AA309_11020</name>
</gene>
<dbReference type="GO" id="GO:0140662">
    <property type="term" value="F:ATP-dependent protein folding chaperone"/>
    <property type="evidence" value="ECO:0007669"/>
    <property type="project" value="InterPro"/>
</dbReference>